<protein>
    <recommendedName>
        <fullName evidence="3">Bacteriophage tail tape measure N-terminal domain-containing protein</fullName>
    </recommendedName>
</protein>
<dbReference type="EMBL" id="JACHEU010000002">
    <property type="protein sequence ID" value="MBB6013480.1"/>
    <property type="molecule type" value="Genomic_DNA"/>
</dbReference>
<proteinExistence type="predicted"/>
<sequence length="822" mass="87612">MADKTDDLVIGVSTDLSSVQRAIKKLDGDIARAGSQIEQRFAAVGKSIDKAIPTGMQDRINKMVGVQVAATKEWTGALANQGKEMEKLRAKFSPMFSTITSYKTAVNEIRAAHRLGAISADEMATAIQRERQAALSSIAAIKQRNAALSDTPLRGGNNRFNTANIAAQFQDIGVTTAMGMNPLTIALQQGTQLSAVFESMKGTGQSAGQAIGEAFKSIISPMSLVTIGVIAAGTAIVQYAMSGGKEVEKFDEMLKRHKATIDSLGPAYKGALVNAREYMADPAVANALRSHNEKELAQRIAKETAAAAKAIDAAVQSAIQTSLGTTTAQTLQEAEAQSMFRPFMEAIERLKSGASDARQFRDEIVLIGASGEGLTEAVTKLRGMIDPVVEMMQALDDAERKFDAVQVAVNALAAEINQISSAKAREELNGLLEKAREGEISVKDLLAELSRISGYAPDVSTIISAFRAVAEAAAAARQASAGIVGKESQGGRVRYNTTGYMQLPDSVGITPTSRPLIEFEAPPKPRGGGGARAPKKTSGDRFFEDIEAIKQRTIALAEERAQLGLSYEAQQKRKVAFDLEQKALKDAREAARQKGDQDWQNAQLTPKQIQQIDEASAAYARQAEELRRAQNEMAVQRDIVQGIMSDVRSALEDGKITTEEWGNIFLGVIDKIVDKLQNDLLDALFEAGSASKGIGGGGGSILSFIPKLFGFASGTANTGGRRGEPRGVVHGQEAVIPLPSGGKVPVQIQAPVAPSYVNRSGPASTETIRVVLQDDSGRMADIADQQIRTRSGALVQLSVQQSVKSVRGQMSGMIAETQARKL</sequence>
<dbReference type="Pfam" id="PF06791">
    <property type="entry name" value="TMP_2"/>
    <property type="match status" value="1"/>
</dbReference>
<accession>A0A7W9S448</accession>
<dbReference type="Proteomes" id="UP000533306">
    <property type="component" value="Unassembled WGS sequence"/>
</dbReference>
<keyword evidence="1" id="KW-0175">Coiled coil</keyword>
<evidence type="ECO:0000256" key="2">
    <source>
        <dbReference type="SAM" id="MobiDB-lite"/>
    </source>
</evidence>
<keyword evidence="5" id="KW-1185">Reference proteome</keyword>
<reference evidence="4 5" key="1">
    <citation type="submission" date="2020-08" db="EMBL/GenBank/DDBJ databases">
        <title>Genomic Encyclopedia of Type Strains, Phase IV (KMG-IV): sequencing the most valuable type-strain genomes for metagenomic binning, comparative biology and taxonomic classification.</title>
        <authorList>
            <person name="Goeker M."/>
        </authorList>
    </citation>
    <scope>NUCLEOTIDE SEQUENCE [LARGE SCALE GENOMIC DNA]</scope>
    <source>
        <strain evidence="4 5">DSM 11099</strain>
    </source>
</reference>
<feature type="region of interest" description="Disordered" evidence="2">
    <location>
        <begin position="520"/>
        <end position="539"/>
    </location>
</feature>
<name>A0A7W9S448_9HYPH</name>
<comment type="caution">
    <text evidence="4">The sequence shown here is derived from an EMBL/GenBank/DDBJ whole genome shotgun (WGS) entry which is preliminary data.</text>
</comment>
<evidence type="ECO:0000259" key="3">
    <source>
        <dbReference type="Pfam" id="PF06791"/>
    </source>
</evidence>
<gene>
    <name evidence="4" type="ORF">HNR59_002869</name>
</gene>
<feature type="domain" description="Bacteriophage tail tape measure N-terminal" evidence="3">
    <location>
        <begin position="159"/>
        <end position="256"/>
    </location>
</feature>
<evidence type="ECO:0000313" key="4">
    <source>
        <dbReference type="EMBL" id="MBB6013480.1"/>
    </source>
</evidence>
<dbReference type="AlphaFoldDB" id="A0A7W9S448"/>
<organism evidence="4 5">
    <name type="scientific">Aquamicrobium lusatiense</name>
    <dbReference type="NCBI Taxonomy" id="89772"/>
    <lineage>
        <taxon>Bacteria</taxon>
        <taxon>Pseudomonadati</taxon>
        <taxon>Pseudomonadota</taxon>
        <taxon>Alphaproteobacteria</taxon>
        <taxon>Hyphomicrobiales</taxon>
        <taxon>Phyllobacteriaceae</taxon>
        <taxon>Aquamicrobium</taxon>
    </lineage>
</organism>
<evidence type="ECO:0000256" key="1">
    <source>
        <dbReference type="SAM" id="Coils"/>
    </source>
</evidence>
<evidence type="ECO:0000313" key="5">
    <source>
        <dbReference type="Proteomes" id="UP000533306"/>
    </source>
</evidence>
<dbReference type="RefSeq" id="WP_183831687.1">
    <property type="nucleotide sequence ID" value="NZ_JACHEU010000002.1"/>
</dbReference>
<dbReference type="InterPro" id="IPR009628">
    <property type="entry name" value="Phage_tape_measure_N"/>
</dbReference>
<feature type="coiled-coil region" evidence="1">
    <location>
        <begin position="609"/>
        <end position="639"/>
    </location>
</feature>